<gene>
    <name evidence="6" type="ORF">J2S01_000872</name>
</gene>
<sequence>MILYAAEKGKFTEFADAVKRKSGEKCNIYVNITNKCNCSCVFCLRSLKKMQEEHSLWLKEEPTIEKIRQAFASINRADVNEVVFCGFGEPTMRMEILLDSLRCVRTMWPEKKIRLNTNGLSSLYYEKNTAPLFKNLLDVISISLNASNAQEYHSVTRTQLGTGAYEAMLNFAAECMRYIPEVVMTIVDSIGAEEIEACKKICRERGLKLRIRPYEAD</sequence>
<dbReference type="InterPro" id="IPR007197">
    <property type="entry name" value="rSAM"/>
</dbReference>
<dbReference type="PROSITE" id="PS51918">
    <property type="entry name" value="RADICAL_SAM"/>
    <property type="match status" value="1"/>
</dbReference>
<keyword evidence="7" id="KW-1185">Reference proteome</keyword>
<evidence type="ECO:0000256" key="2">
    <source>
        <dbReference type="ARBA" id="ARBA00022723"/>
    </source>
</evidence>
<dbReference type="InterPro" id="IPR013785">
    <property type="entry name" value="Aldolase_TIM"/>
</dbReference>
<dbReference type="CDD" id="cd01335">
    <property type="entry name" value="Radical_SAM"/>
    <property type="match status" value="1"/>
</dbReference>
<proteinExistence type="predicted"/>
<keyword evidence="2" id="KW-0479">Metal-binding</keyword>
<protein>
    <submittedName>
        <fullName evidence="6">TatD family-associated radical SAM protein</fullName>
    </submittedName>
</protein>
<dbReference type="Pfam" id="PF04055">
    <property type="entry name" value="Radical_SAM"/>
    <property type="match status" value="1"/>
</dbReference>
<dbReference type="Proteomes" id="UP001239167">
    <property type="component" value="Unassembled WGS sequence"/>
</dbReference>
<dbReference type="SFLD" id="SFLDS00029">
    <property type="entry name" value="Radical_SAM"/>
    <property type="match status" value="1"/>
</dbReference>
<accession>A0ABT9Y5Q5</accession>
<dbReference type="PANTHER" id="PTHR11228:SF34">
    <property type="entry name" value="TUNGSTEN-CONTAINING ALDEHYDE FERREDOXIN OXIDOREDUCTASE COFACTOR MODIFYING PROTEIN"/>
    <property type="match status" value="1"/>
</dbReference>
<evidence type="ECO:0000259" key="5">
    <source>
        <dbReference type="PROSITE" id="PS51918"/>
    </source>
</evidence>
<keyword evidence="4" id="KW-0411">Iron-sulfur</keyword>
<dbReference type="Gene3D" id="3.20.20.70">
    <property type="entry name" value="Aldolase class I"/>
    <property type="match status" value="1"/>
</dbReference>
<keyword evidence="1" id="KW-0949">S-adenosyl-L-methionine</keyword>
<dbReference type="InterPro" id="IPR023821">
    <property type="entry name" value="rSAM_TatD-assoc"/>
</dbReference>
<organism evidence="6 7">
    <name type="scientific">Pectinatus haikarae</name>
    <dbReference type="NCBI Taxonomy" id="349096"/>
    <lineage>
        <taxon>Bacteria</taxon>
        <taxon>Bacillati</taxon>
        <taxon>Bacillota</taxon>
        <taxon>Negativicutes</taxon>
        <taxon>Selenomonadales</taxon>
        <taxon>Selenomonadaceae</taxon>
        <taxon>Pectinatus</taxon>
    </lineage>
</organism>
<evidence type="ECO:0000313" key="7">
    <source>
        <dbReference type="Proteomes" id="UP001239167"/>
    </source>
</evidence>
<name>A0ABT9Y5Q5_9FIRM</name>
<dbReference type="EMBL" id="JAUSUE010000004">
    <property type="protein sequence ID" value="MDQ0203165.1"/>
    <property type="molecule type" value="Genomic_DNA"/>
</dbReference>
<dbReference type="RefSeq" id="WP_196603585.1">
    <property type="nucleotide sequence ID" value="NZ_CP116940.1"/>
</dbReference>
<evidence type="ECO:0000256" key="4">
    <source>
        <dbReference type="ARBA" id="ARBA00023014"/>
    </source>
</evidence>
<reference evidence="6 7" key="1">
    <citation type="submission" date="2023-07" db="EMBL/GenBank/DDBJ databases">
        <title>Genomic Encyclopedia of Type Strains, Phase IV (KMG-IV): sequencing the most valuable type-strain genomes for metagenomic binning, comparative biology and taxonomic classification.</title>
        <authorList>
            <person name="Goeker M."/>
        </authorList>
    </citation>
    <scope>NUCLEOTIDE SEQUENCE [LARGE SCALE GENOMIC DNA]</scope>
    <source>
        <strain evidence="6 7">DSM 16980</strain>
    </source>
</reference>
<evidence type="ECO:0000256" key="1">
    <source>
        <dbReference type="ARBA" id="ARBA00022691"/>
    </source>
</evidence>
<evidence type="ECO:0000313" key="6">
    <source>
        <dbReference type="EMBL" id="MDQ0203165.1"/>
    </source>
</evidence>
<dbReference type="PANTHER" id="PTHR11228">
    <property type="entry name" value="RADICAL SAM DOMAIN PROTEIN"/>
    <property type="match status" value="1"/>
</dbReference>
<feature type="domain" description="Radical SAM core" evidence="5">
    <location>
        <begin position="22"/>
        <end position="217"/>
    </location>
</feature>
<dbReference type="SFLD" id="SFLDG01111">
    <property type="entry name" value="Uncharacterised_Radical_SAM_Su"/>
    <property type="match status" value="1"/>
</dbReference>
<comment type="caution">
    <text evidence="6">The sequence shown here is derived from an EMBL/GenBank/DDBJ whole genome shotgun (WGS) entry which is preliminary data.</text>
</comment>
<dbReference type="SUPFAM" id="SSF102114">
    <property type="entry name" value="Radical SAM enzymes"/>
    <property type="match status" value="1"/>
</dbReference>
<dbReference type="InterPro" id="IPR050377">
    <property type="entry name" value="Radical_SAM_PqqE_MftC-like"/>
</dbReference>
<evidence type="ECO:0000256" key="3">
    <source>
        <dbReference type="ARBA" id="ARBA00023004"/>
    </source>
</evidence>
<dbReference type="InterPro" id="IPR058240">
    <property type="entry name" value="rSAM_sf"/>
</dbReference>
<keyword evidence="3" id="KW-0408">Iron</keyword>
<dbReference type="NCBIfam" id="TIGR04038">
    <property type="entry name" value="tatD_link_rSAM"/>
    <property type="match status" value="1"/>
</dbReference>